<evidence type="ECO:0000256" key="1">
    <source>
        <dbReference type="ARBA" id="ARBA00004141"/>
    </source>
</evidence>
<keyword evidence="2" id="KW-0812">Transmembrane</keyword>
<evidence type="ECO:0000256" key="4">
    <source>
        <dbReference type="ARBA" id="ARBA00023136"/>
    </source>
</evidence>
<evidence type="ECO:0000313" key="6">
    <source>
        <dbReference type="EMBL" id="MCY1004968.1"/>
    </source>
</evidence>
<dbReference type="AlphaFoldDB" id="A0A9X3ET26"/>
<dbReference type="GO" id="GO:0015297">
    <property type="term" value="F:antiporter activity"/>
    <property type="evidence" value="ECO:0007669"/>
    <property type="project" value="InterPro"/>
</dbReference>
<dbReference type="GO" id="GO:1902600">
    <property type="term" value="P:proton transmembrane transport"/>
    <property type="evidence" value="ECO:0007669"/>
    <property type="project" value="InterPro"/>
</dbReference>
<keyword evidence="3" id="KW-1133">Transmembrane helix</keyword>
<dbReference type="InterPro" id="IPR006153">
    <property type="entry name" value="Cation/H_exchanger_TM"/>
</dbReference>
<comment type="caution">
    <text evidence="6">The sequence shown here is derived from an EMBL/GenBank/DDBJ whole genome shotgun (WGS) entry which is preliminary data.</text>
</comment>
<evidence type="ECO:0000259" key="5">
    <source>
        <dbReference type="Pfam" id="PF00999"/>
    </source>
</evidence>
<dbReference type="RefSeq" id="WP_267766585.1">
    <property type="nucleotide sequence ID" value="NZ_JAPNKE010000002.1"/>
</dbReference>
<evidence type="ECO:0000313" key="7">
    <source>
        <dbReference type="Proteomes" id="UP001150924"/>
    </source>
</evidence>
<gene>
    <name evidence="6" type="ORF">OV079_05155</name>
</gene>
<proteinExistence type="predicted"/>
<dbReference type="InterPro" id="IPR038770">
    <property type="entry name" value="Na+/solute_symporter_sf"/>
</dbReference>
<name>A0A9X3ET26_9BACT</name>
<reference evidence="6" key="1">
    <citation type="submission" date="2022-11" db="EMBL/GenBank/DDBJ databases">
        <title>Minimal conservation of predation-associated metabolite biosynthetic gene clusters underscores biosynthetic potential of Myxococcota including descriptions for ten novel species: Archangium lansinium sp. nov., Myxococcus landrumus sp. nov., Nannocystis bai.</title>
        <authorList>
            <person name="Ahearne A."/>
            <person name="Stevens C."/>
            <person name="Phillips K."/>
        </authorList>
    </citation>
    <scope>NUCLEOTIDE SEQUENCE</scope>
    <source>
        <strain evidence="6">Na p29</strain>
    </source>
</reference>
<dbReference type="Gene3D" id="1.20.1530.20">
    <property type="match status" value="1"/>
</dbReference>
<evidence type="ECO:0000256" key="2">
    <source>
        <dbReference type="ARBA" id="ARBA00022692"/>
    </source>
</evidence>
<keyword evidence="7" id="KW-1185">Reference proteome</keyword>
<keyword evidence="4" id="KW-0472">Membrane</keyword>
<evidence type="ECO:0000256" key="3">
    <source>
        <dbReference type="ARBA" id="ARBA00022989"/>
    </source>
</evidence>
<accession>A0A9X3ET26</accession>
<dbReference type="GO" id="GO:0016020">
    <property type="term" value="C:membrane"/>
    <property type="evidence" value="ECO:0007669"/>
    <property type="project" value="UniProtKB-SubCell"/>
</dbReference>
<dbReference type="Proteomes" id="UP001150924">
    <property type="component" value="Unassembled WGS sequence"/>
</dbReference>
<feature type="domain" description="Cation/H+ exchanger transmembrane" evidence="5">
    <location>
        <begin position="46"/>
        <end position="78"/>
    </location>
</feature>
<organism evidence="6 7">
    <name type="scientific">Nannocystis pusilla</name>
    <dbReference type="NCBI Taxonomy" id="889268"/>
    <lineage>
        <taxon>Bacteria</taxon>
        <taxon>Pseudomonadati</taxon>
        <taxon>Myxococcota</taxon>
        <taxon>Polyangia</taxon>
        <taxon>Nannocystales</taxon>
        <taxon>Nannocystaceae</taxon>
        <taxon>Nannocystis</taxon>
    </lineage>
</organism>
<dbReference type="EMBL" id="JAPNKE010000002">
    <property type="protein sequence ID" value="MCY1004968.1"/>
    <property type="molecule type" value="Genomic_DNA"/>
</dbReference>
<protein>
    <submittedName>
        <fullName evidence="6">Cation:proton antiporter</fullName>
    </submittedName>
</protein>
<comment type="subcellular location">
    <subcellularLocation>
        <location evidence="1">Membrane</location>
        <topology evidence="1">Multi-pass membrane protein</topology>
    </subcellularLocation>
</comment>
<sequence>MRTATGAPDAGAGPPRVRRVLGYSCGRMSAAGFADHIRDLSIVLSTAAVTSLISQRLKQPPVLGYLLAGILLGPHVPGSCSAARRARSSPTACPSSASSC</sequence>
<dbReference type="Pfam" id="PF00999">
    <property type="entry name" value="Na_H_Exchanger"/>
    <property type="match status" value="1"/>
</dbReference>